<name>A0ABQ3KZT3_9ALTE</name>
<evidence type="ECO:0000313" key="7">
    <source>
        <dbReference type="Proteomes" id="UP000659697"/>
    </source>
</evidence>
<dbReference type="EMBL" id="BNAO01000004">
    <property type="protein sequence ID" value="GHG70439.1"/>
    <property type="molecule type" value="Genomic_DNA"/>
</dbReference>
<comment type="caution">
    <text evidence="6">The sequence shown here is derived from an EMBL/GenBank/DDBJ whole genome shotgun (WGS) entry which is preliminary data.</text>
</comment>
<keyword evidence="2 5" id="KW-0812">Transmembrane</keyword>
<proteinExistence type="predicted"/>
<evidence type="ECO:0000256" key="5">
    <source>
        <dbReference type="SAM" id="Phobius"/>
    </source>
</evidence>
<keyword evidence="3 5" id="KW-1133">Transmembrane helix</keyword>
<gene>
    <name evidence="6" type="ORF">GCM10010919_21100</name>
</gene>
<evidence type="ECO:0000256" key="2">
    <source>
        <dbReference type="ARBA" id="ARBA00022692"/>
    </source>
</evidence>
<dbReference type="Proteomes" id="UP000659697">
    <property type="component" value="Unassembled WGS sequence"/>
</dbReference>
<feature type="transmembrane region" description="Helical" evidence="5">
    <location>
        <begin position="91"/>
        <end position="110"/>
    </location>
</feature>
<organism evidence="6 7">
    <name type="scientific">Alishewanella longhuensis</name>
    <dbReference type="NCBI Taxonomy" id="1091037"/>
    <lineage>
        <taxon>Bacteria</taxon>
        <taxon>Pseudomonadati</taxon>
        <taxon>Pseudomonadota</taxon>
        <taxon>Gammaproteobacteria</taxon>
        <taxon>Alteromonadales</taxon>
        <taxon>Alteromonadaceae</taxon>
        <taxon>Alishewanella</taxon>
    </lineage>
</organism>
<sequence>MKTLSSNQNINFIHVLKTLLALLVIGAIVVGNSAYQGSNLTDASLGAEAIWGDTAWRRALAKRTALNPWALLLGFIASAILWQGNYQRVEHWLIGLVLLMSLAFISSMLLTRPDLGAMLRGLFVPTLPDGATLTIVPTLPDGATLTIIALIGTTVVPYSLFSHAASAAQNGEQRIRQRRWASQQPIYVPQFRWEL</sequence>
<feature type="transmembrane region" description="Helical" evidence="5">
    <location>
        <begin position="12"/>
        <end position="30"/>
    </location>
</feature>
<evidence type="ECO:0000313" key="6">
    <source>
        <dbReference type="EMBL" id="GHG70439.1"/>
    </source>
</evidence>
<keyword evidence="7" id="KW-1185">Reference proteome</keyword>
<comment type="subcellular location">
    <subcellularLocation>
        <location evidence="1">Membrane</location>
        <topology evidence="1">Multi-pass membrane protein</topology>
    </subcellularLocation>
</comment>
<dbReference type="Pfam" id="PF01566">
    <property type="entry name" value="Nramp"/>
    <property type="match status" value="1"/>
</dbReference>
<feature type="transmembrane region" description="Helical" evidence="5">
    <location>
        <begin position="66"/>
        <end position="85"/>
    </location>
</feature>
<evidence type="ECO:0000256" key="3">
    <source>
        <dbReference type="ARBA" id="ARBA00022989"/>
    </source>
</evidence>
<accession>A0ABQ3KZT3</accession>
<protein>
    <submittedName>
        <fullName evidence="6">Uncharacterized protein</fullName>
    </submittedName>
</protein>
<evidence type="ECO:0000256" key="1">
    <source>
        <dbReference type="ARBA" id="ARBA00004141"/>
    </source>
</evidence>
<reference evidence="7" key="1">
    <citation type="journal article" date="2019" name="Int. J. Syst. Evol. Microbiol.">
        <title>The Global Catalogue of Microorganisms (GCM) 10K type strain sequencing project: providing services to taxonomists for standard genome sequencing and annotation.</title>
        <authorList>
            <consortium name="The Broad Institute Genomics Platform"/>
            <consortium name="The Broad Institute Genome Sequencing Center for Infectious Disease"/>
            <person name="Wu L."/>
            <person name="Ma J."/>
        </authorList>
    </citation>
    <scope>NUCLEOTIDE SEQUENCE [LARGE SCALE GENOMIC DNA]</scope>
    <source>
        <strain evidence="7">CGMCC 1.7003</strain>
    </source>
</reference>
<keyword evidence="4 5" id="KW-0472">Membrane</keyword>
<evidence type="ECO:0000256" key="4">
    <source>
        <dbReference type="ARBA" id="ARBA00023136"/>
    </source>
</evidence>
<dbReference type="InterPro" id="IPR001046">
    <property type="entry name" value="NRAMP_fam"/>
</dbReference>